<keyword evidence="1" id="KW-0812">Transmembrane</keyword>
<keyword evidence="1" id="KW-1133">Transmembrane helix</keyword>
<gene>
    <name evidence="2" type="ORF">EBQ25_11495</name>
    <name evidence="3" type="ORF">EBQ26_00280</name>
</gene>
<dbReference type="RefSeq" id="WP_122237033.1">
    <property type="nucleotide sequence ID" value="NZ_RDQL01000023.1"/>
</dbReference>
<organism evidence="3 5">
    <name type="scientific">Allofranklinella schreckenbergeri</name>
    <dbReference type="NCBI Taxonomy" id="1076744"/>
    <lineage>
        <taxon>Bacteria</taxon>
        <taxon>Pseudomonadati</taxon>
        <taxon>Pseudomonadota</taxon>
        <taxon>Betaproteobacteria</taxon>
        <taxon>Burkholderiales</taxon>
        <taxon>Comamonadaceae</taxon>
        <taxon>Allofranklinella</taxon>
    </lineage>
</organism>
<sequence length="93" mass="10046">MAASAFVAHLLALLAPAWGVAVLSTGLARLVFRRRQWRMRWWVCALAGGLLGSTVLLAGLVWTGEDGRMATYTALIAVQALLLSLVMQRPSPQ</sequence>
<evidence type="ECO:0000313" key="2">
    <source>
        <dbReference type="EMBL" id="RMW95982.1"/>
    </source>
</evidence>
<evidence type="ECO:0000256" key="1">
    <source>
        <dbReference type="SAM" id="Phobius"/>
    </source>
</evidence>
<feature type="transmembrane region" description="Helical" evidence="1">
    <location>
        <begin position="69"/>
        <end position="87"/>
    </location>
</feature>
<keyword evidence="1" id="KW-0472">Membrane</keyword>
<name>A0A3M6QFI2_9BURK</name>
<dbReference type="AlphaFoldDB" id="A0A3M6QFI2"/>
<evidence type="ECO:0000313" key="4">
    <source>
        <dbReference type="Proteomes" id="UP000267035"/>
    </source>
</evidence>
<feature type="transmembrane region" description="Helical" evidence="1">
    <location>
        <begin position="41"/>
        <end position="63"/>
    </location>
</feature>
<dbReference type="Proteomes" id="UP000267521">
    <property type="component" value="Unassembled WGS sequence"/>
</dbReference>
<proteinExistence type="predicted"/>
<dbReference type="EMBL" id="RDQL01000023">
    <property type="protein sequence ID" value="RMW95982.1"/>
    <property type="molecule type" value="Genomic_DNA"/>
</dbReference>
<evidence type="ECO:0000313" key="5">
    <source>
        <dbReference type="Proteomes" id="UP000267521"/>
    </source>
</evidence>
<dbReference type="EMBL" id="RDQM01000001">
    <property type="protein sequence ID" value="RMX01262.1"/>
    <property type="molecule type" value="Genomic_DNA"/>
</dbReference>
<keyword evidence="4" id="KW-1185">Reference proteome</keyword>
<evidence type="ECO:0000313" key="3">
    <source>
        <dbReference type="EMBL" id="RMX01262.1"/>
    </source>
</evidence>
<feature type="transmembrane region" description="Helical" evidence="1">
    <location>
        <begin position="6"/>
        <end position="32"/>
    </location>
</feature>
<dbReference type="Proteomes" id="UP000267035">
    <property type="component" value="Unassembled WGS sequence"/>
</dbReference>
<accession>A0A3M6QFI2</accession>
<comment type="caution">
    <text evidence="3">The sequence shown here is derived from an EMBL/GenBank/DDBJ whole genome shotgun (WGS) entry which is preliminary data.</text>
</comment>
<protein>
    <submittedName>
        <fullName evidence="3">Uncharacterized protein</fullName>
    </submittedName>
</protein>
<accession>A0A3M6PY58</accession>
<reference evidence="4 5" key="1">
    <citation type="submission" date="2018-10" db="EMBL/GenBank/DDBJ databases">
        <title>Comamonadaceae CDC group NO-1 genome sequencing and assembly.</title>
        <authorList>
            <person name="Bernier A.-M."/>
            <person name="Bernard K."/>
        </authorList>
    </citation>
    <scope>NUCLEOTIDE SEQUENCE [LARGE SCALE GENOMIC DNA]</scope>
    <source>
        <strain evidence="2 4">NML161473</strain>
        <strain evidence="3 5">NML970147</strain>
    </source>
</reference>